<dbReference type="PRINTS" id="PR00038">
    <property type="entry name" value="HTHLUXR"/>
</dbReference>
<dbReference type="Pfam" id="PF00072">
    <property type="entry name" value="Response_reg"/>
    <property type="match status" value="1"/>
</dbReference>
<accession>A0ABX8MJD6</accession>
<evidence type="ECO:0000313" key="5">
    <source>
        <dbReference type="EMBL" id="QXH38289.1"/>
    </source>
</evidence>
<reference evidence="5" key="1">
    <citation type="submission" date="2021-06" db="EMBL/GenBank/DDBJ databases">
        <title>Updating the genus Pseudomonas: Description of 43 new species and partition of the Pseudomonas putida group.</title>
        <authorList>
            <person name="Girard L."/>
            <person name="Lood C."/>
            <person name="Vandamme P."/>
            <person name="Rokni-Zadeh H."/>
            <person name="van Noort V."/>
            <person name="Hofte M."/>
            <person name="Lavigne R."/>
            <person name="De Mot R."/>
        </authorList>
    </citation>
    <scope>NUCLEOTIDE SEQUENCE</scope>
    <source>
        <strain evidence="5">CMR12a</strain>
    </source>
</reference>
<evidence type="ECO:0000259" key="4">
    <source>
        <dbReference type="PROSITE" id="PS50110"/>
    </source>
</evidence>
<evidence type="ECO:0000313" key="6">
    <source>
        <dbReference type="Proteomes" id="UP000693952"/>
    </source>
</evidence>
<keyword evidence="1 2" id="KW-0597">Phosphoprotein</keyword>
<dbReference type="PROSITE" id="PS50110">
    <property type="entry name" value="RESPONSE_REGULATORY"/>
    <property type="match status" value="1"/>
</dbReference>
<evidence type="ECO:0000256" key="1">
    <source>
        <dbReference type="ARBA" id="ARBA00022553"/>
    </source>
</evidence>
<dbReference type="CDD" id="cd06170">
    <property type="entry name" value="LuxR_C_like"/>
    <property type="match status" value="1"/>
</dbReference>
<protein>
    <submittedName>
        <fullName evidence="5">Response regulator transcription factor</fullName>
    </submittedName>
</protein>
<dbReference type="SMART" id="SM00421">
    <property type="entry name" value="HTH_LUXR"/>
    <property type="match status" value="1"/>
</dbReference>
<dbReference type="PANTHER" id="PTHR45566">
    <property type="entry name" value="HTH-TYPE TRANSCRIPTIONAL REGULATOR YHJB-RELATED"/>
    <property type="match status" value="1"/>
</dbReference>
<feature type="modified residue" description="4-aspartylphosphate" evidence="2">
    <location>
        <position position="53"/>
    </location>
</feature>
<dbReference type="InterPro" id="IPR051015">
    <property type="entry name" value="EvgA-like"/>
</dbReference>
<dbReference type="InterPro" id="IPR011006">
    <property type="entry name" value="CheY-like_superfamily"/>
</dbReference>
<organism evidence="5 6">
    <name type="scientific">Pseudomonas sessilinigenes</name>
    <dbReference type="NCBI Taxonomy" id="658629"/>
    <lineage>
        <taxon>Bacteria</taxon>
        <taxon>Pseudomonadati</taxon>
        <taxon>Pseudomonadota</taxon>
        <taxon>Gammaproteobacteria</taxon>
        <taxon>Pseudomonadales</taxon>
        <taxon>Pseudomonadaceae</taxon>
        <taxon>Pseudomonas</taxon>
    </lineage>
</organism>
<dbReference type="PANTHER" id="PTHR45566:SF2">
    <property type="entry name" value="NARL SUBFAMILY"/>
    <property type="match status" value="1"/>
</dbReference>
<dbReference type="RefSeq" id="WP_068581739.1">
    <property type="nucleotide sequence ID" value="NZ_CP027706.1"/>
</dbReference>
<dbReference type="EMBL" id="CP077074">
    <property type="protein sequence ID" value="QXH38289.1"/>
    <property type="molecule type" value="Genomic_DNA"/>
</dbReference>
<dbReference type="Gene3D" id="3.40.50.2300">
    <property type="match status" value="1"/>
</dbReference>
<feature type="domain" description="HTH luxR-type" evidence="3">
    <location>
        <begin position="142"/>
        <end position="207"/>
    </location>
</feature>
<keyword evidence="6" id="KW-1185">Reference proteome</keyword>
<dbReference type="PROSITE" id="PS50043">
    <property type="entry name" value="HTH_LUXR_2"/>
    <property type="match status" value="1"/>
</dbReference>
<dbReference type="SUPFAM" id="SSF52172">
    <property type="entry name" value="CheY-like"/>
    <property type="match status" value="1"/>
</dbReference>
<dbReference type="Proteomes" id="UP000693952">
    <property type="component" value="Chromosome"/>
</dbReference>
<proteinExistence type="predicted"/>
<dbReference type="InterPro" id="IPR001789">
    <property type="entry name" value="Sig_transdc_resp-reg_receiver"/>
</dbReference>
<dbReference type="Pfam" id="PF00196">
    <property type="entry name" value="GerE"/>
    <property type="match status" value="1"/>
</dbReference>
<dbReference type="PROSITE" id="PS00622">
    <property type="entry name" value="HTH_LUXR_1"/>
    <property type="match status" value="1"/>
</dbReference>
<name>A0ABX8MJD6_9PSED</name>
<dbReference type="InterPro" id="IPR058245">
    <property type="entry name" value="NreC/VraR/RcsB-like_REC"/>
</dbReference>
<dbReference type="CDD" id="cd17535">
    <property type="entry name" value="REC_NarL-like"/>
    <property type="match status" value="1"/>
</dbReference>
<feature type="domain" description="Response regulatory" evidence="4">
    <location>
        <begin position="3"/>
        <end position="118"/>
    </location>
</feature>
<evidence type="ECO:0000256" key="2">
    <source>
        <dbReference type="PROSITE-ProRule" id="PRU00169"/>
    </source>
</evidence>
<dbReference type="SMART" id="SM00448">
    <property type="entry name" value="REC"/>
    <property type="match status" value="1"/>
</dbReference>
<gene>
    <name evidence="5" type="ORF">KSS89_18630</name>
</gene>
<evidence type="ECO:0000259" key="3">
    <source>
        <dbReference type="PROSITE" id="PS50043"/>
    </source>
</evidence>
<sequence length="209" mass="22767">MANIIVVDDHPLIRMAIKMALETQQHTVVAETDNGADAVQLARRHVPDLLILDLGIPNLDGFSVISHVRSAQLDIKILVVTASDAKNFAFRCLLTGAAGFLSKGENLHELNNAVKAVLSGYSYFPEDTLSALQQNNKAADQESVLVSRLTDREITVLKLLASGLSNQQIAQTLLISHKTVSTYKVRLLKRFSVSSLVALAELAKRNSII</sequence>
<dbReference type="InterPro" id="IPR000792">
    <property type="entry name" value="Tscrpt_reg_LuxR_C"/>
</dbReference>